<keyword evidence="3" id="KW-1185">Reference proteome</keyword>
<reference evidence="2 3" key="1">
    <citation type="submission" date="2020-08" db="EMBL/GenBank/DDBJ databases">
        <title>Genome public.</title>
        <authorList>
            <person name="Liu C."/>
            <person name="Sun Q."/>
        </authorList>
    </citation>
    <scope>NUCLEOTIDE SEQUENCE [LARGE SCALE GENOMIC DNA]</scope>
    <source>
        <strain evidence="2 3">BX10</strain>
    </source>
</reference>
<dbReference type="Gene3D" id="3.30.870.10">
    <property type="entry name" value="Endonuclease Chain A"/>
    <property type="match status" value="2"/>
</dbReference>
<dbReference type="CDD" id="cd09113">
    <property type="entry name" value="PLDc_ymdC_like_2"/>
    <property type="match status" value="1"/>
</dbReference>
<dbReference type="PANTHER" id="PTHR21248:SF12">
    <property type="entry name" value="CARDIOLIPIN SYNTHASE C"/>
    <property type="match status" value="1"/>
</dbReference>
<evidence type="ECO:0000313" key="3">
    <source>
        <dbReference type="Proteomes" id="UP000647491"/>
    </source>
</evidence>
<organism evidence="2 3">
    <name type="scientific">Enterocloster hominis</name>
    <name type="common">ex Liu et al. 2021</name>
    <dbReference type="NCBI Taxonomy" id="2763663"/>
    <lineage>
        <taxon>Bacteria</taxon>
        <taxon>Bacillati</taxon>
        <taxon>Bacillota</taxon>
        <taxon>Clostridia</taxon>
        <taxon>Lachnospirales</taxon>
        <taxon>Lachnospiraceae</taxon>
        <taxon>Enterocloster</taxon>
    </lineage>
</organism>
<dbReference type="Proteomes" id="UP000647491">
    <property type="component" value="Unassembled WGS sequence"/>
</dbReference>
<accession>A0ABR7NST3</accession>
<dbReference type="RefSeq" id="WP_262427508.1">
    <property type="nucleotide sequence ID" value="NZ_JACRTJ010000018.1"/>
</dbReference>
<evidence type="ECO:0000259" key="1">
    <source>
        <dbReference type="PROSITE" id="PS50035"/>
    </source>
</evidence>
<sequence length="468" mass="54055">MIRILKFFGVSFLFLLLLYILLLTLPYVAHKKVPQEILDRIRSAKYYSELPGAERAAYIDDNTDALLYRLNLIDQAEKEIIFSTFDFNVDEAGKDIMASLLSAAERGVRIRMLVDGFSGMLDVNSSPWFEAMASHENIELKIYNPIHFYAPWKMQARLHDKYLIIDDQMYLLGGRNTFNLFLGDYTPVKNIDRELFIYETAGDPEASIHQLKQYFQSVWELPDAKLYTKMGDREKSQECIQWLTAHADALKSSYPSAYEPWDYETLTMETNRITLLHNPINASNKEPWMWETVCHLMGTGKEITVYTPYIICGKEMYADLTALCKKTDLVEIITNDVASGANPWGCTDYLNQKKKIWATGVRVYEYLGEHSSHSKAVLIDDRMSIVGSYNMDMRSTYQDTELMLAVDSPELNAVIRKEAEVNKTYSRYMTPEGTYINGENYVPREMSAGKKIFYGVLRVLIMPFRRFL</sequence>
<name>A0ABR7NST3_9FIRM</name>
<dbReference type="SMART" id="SM00155">
    <property type="entry name" value="PLDc"/>
    <property type="match status" value="2"/>
</dbReference>
<protein>
    <submittedName>
        <fullName evidence="2">Phospholipase D family protein</fullName>
    </submittedName>
</protein>
<dbReference type="InterPro" id="IPR001736">
    <property type="entry name" value="PLipase_D/transphosphatidylase"/>
</dbReference>
<dbReference type="PROSITE" id="PS50035">
    <property type="entry name" value="PLD"/>
    <property type="match status" value="2"/>
</dbReference>
<feature type="domain" description="PLD phosphodiesterase" evidence="1">
    <location>
        <begin position="368"/>
        <end position="395"/>
    </location>
</feature>
<dbReference type="SUPFAM" id="SSF56024">
    <property type="entry name" value="Phospholipase D/nuclease"/>
    <property type="match status" value="2"/>
</dbReference>
<dbReference type="EMBL" id="JACRTJ010000018">
    <property type="protein sequence ID" value="MBC8599178.1"/>
    <property type="molecule type" value="Genomic_DNA"/>
</dbReference>
<dbReference type="PANTHER" id="PTHR21248">
    <property type="entry name" value="CARDIOLIPIN SYNTHASE"/>
    <property type="match status" value="1"/>
</dbReference>
<dbReference type="Pfam" id="PF13091">
    <property type="entry name" value="PLDc_2"/>
    <property type="match status" value="2"/>
</dbReference>
<proteinExistence type="predicted"/>
<gene>
    <name evidence="2" type="ORF">H8708_08040</name>
</gene>
<dbReference type="InterPro" id="IPR025202">
    <property type="entry name" value="PLD-like_dom"/>
</dbReference>
<evidence type="ECO:0000313" key="2">
    <source>
        <dbReference type="EMBL" id="MBC8599178.1"/>
    </source>
</evidence>
<feature type="domain" description="PLD phosphodiesterase" evidence="1">
    <location>
        <begin position="154"/>
        <end position="176"/>
    </location>
</feature>
<comment type="caution">
    <text evidence="2">The sequence shown here is derived from an EMBL/GenBank/DDBJ whole genome shotgun (WGS) entry which is preliminary data.</text>
</comment>